<dbReference type="OrthoDB" id="3790651at2759"/>
<feature type="transmembrane region" description="Helical" evidence="1">
    <location>
        <begin position="366"/>
        <end position="386"/>
    </location>
</feature>
<protein>
    <submittedName>
        <fullName evidence="2">Uncharacterized protein</fullName>
    </submittedName>
</protein>
<keyword evidence="1" id="KW-0812">Transmembrane</keyword>
<keyword evidence="1" id="KW-1133">Transmembrane helix</keyword>
<gene>
    <name evidence="2" type="ORF">N0V83_004635</name>
</gene>
<organism evidence="2 3">
    <name type="scientific">Neocucurbitaria cava</name>
    <dbReference type="NCBI Taxonomy" id="798079"/>
    <lineage>
        <taxon>Eukaryota</taxon>
        <taxon>Fungi</taxon>
        <taxon>Dikarya</taxon>
        <taxon>Ascomycota</taxon>
        <taxon>Pezizomycotina</taxon>
        <taxon>Dothideomycetes</taxon>
        <taxon>Pleosporomycetidae</taxon>
        <taxon>Pleosporales</taxon>
        <taxon>Pleosporineae</taxon>
        <taxon>Cucurbitariaceae</taxon>
        <taxon>Neocucurbitaria</taxon>
    </lineage>
</organism>
<comment type="caution">
    <text evidence="2">The sequence shown here is derived from an EMBL/GenBank/DDBJ whole genome shotgun (WGS) entry which is preliminary data.</text>
</comment>
<sequence length="445" mass="49887">MLQGLAINTIAVPKPRWYPNYLDTWRLTAQLRNEMTVEHPKVLLQSIDWYNLLAVGQSNGQNDGYEPWDWALGLSAAYSFVGLSHVVSTVAAPEKNWQHIYRMQLDGDPLRRWTGLNTAFHQPDRRVETISMDDEQVIQVFEWLRKMGHKLTSSSTGWTGNLTLILPALNTICVSTVQPNATESFNITVPAGGATGEPLFSIHLGSVASRNFSGATCTSTFRQALYPVNFWIVNMQGADASFNGFGNDWDKTIVYEAITPADYDIVHSLAIQARDTLGRMEPMVHTATLLEHFLLISRMLQKTNTSIHSDAEGLSIVAGTLLQNILSVSNKYRSPLPSTRPFDPQEMVKSYPLRWQVYGSGPRLSWEWITIVILIVVVACFAFGIYQTLRFRMGPGPWVELGGMMMLAQTSPKLDDIGDKEKARKSTYWIHKEVTGETVLKSKAC</sequence>
<evidence type="ECO:0000313" key="3">
    <source>
        <dbReference type="Proteomes" id="UP001140560"/>
    </source>
</evidence>
<dbReference type="AlphaFoldDB" id="A0A9W8Y8X5"/>
<keyword evidence="1" id="KW-0472">Membrane</keyword>
<dbReference type="Proteomes" id="UP001140560">
    <property type="component" value="Unassembled WGS sequence"/>
</dbReference>
<proteinExistence type="predicted"/>
<name>A0A9W8Y8X5_9PLEO</name>
<evidence type="ECO:0000256" key="1">
    <source>
        <dbReference type="SAM" id="Phobius"/>
    </source>
</evidence>
<evidence type="ECO:0000313" key="2">
    <source>
        <dbReference type="EMBL" id="KAJ4371418.1"/>
    </source>
</evidence>
<reference evidence="2" key="1">
    <citation type="submission" date="2022-10" db="EMBL/GenBank/DDBJ databases">
        <title>Tapping the CABI collections for fungal endophytes: first genome assemblies for Collariella, Neodidymelliopsis, Ascochyta clinopodiicola, Didymella pomorum, Didymosphaeria variabile, Neocosmospora piperis and Neocucurbitaria cava.</title>
        <authorList>
            <person name="Hill R."/>
        </authorList>
    </citation>
    <scope>NUCLEOTIDE SEQUENCE</scope>
    <source>
        <strain evidence="2">IMI 356814</strain>
    </source>
</reference>
<keyword evidence="3" id="KW-1185">Reference proteome</keyword>
<accession>A0A9W8Y8X5</accession>
<dbReference type="EMBL" id="JAPEUY010000007">
    <property type="protein sequence ID" value="KAJ4371418.1"/>
    <property type="molecule type" value="Genomic_DNA"/>
</dbReference>